<dbReference type="Pfam" id="PF13685">
    <property type="entry name" value="Fe-ADH_2"/>
    <property type="match status" value="1"/>
</dbReference>
<keyword evidence="5" id="KW-0560">Oxidoreductase</keyword>
<keyword evidence="1" id="KW-0963">Cytoplasm</keyword>
<keyword evidence="7" id="KW-0443">Lipid metabolism</keyword>
<evidence type="ECO:0000256" key="3">
    <source>
        <dbReference type="ARBA" id="ARBA00022723"/>
    </source>
</evidence>
<accession>A0A926FAM1</accession>
<feature type="binding site" evidence="12">
    <location>
        <position position="122"/>
    </location>
    <ligand>
        <name>NAD(+)</name>
        <dbReference type="ChEBI" id="CHEBI:57540"/>
    </ligand>
</feature>
<dbReference type="PANTHER" id="PTHR43616:SF5">
    <property type="entry name" value="GLYCEROL DEHYDROGENASE 1"/>
    <property type="match status" value="1"/>
</dbReference>
<keyword evidence="6 12" id="KW-0520">NAD</keyword>
<keyword evidence="4" id="KW-0521">NADP</keyword>
<evidence type="ECO:0000256" key="2">
    <source>
        <dbReference type="ARBA" id="ARBA00022516"/>
    </source>
</evidence>
<reference evidence="13" key="1">
    <citation type="submission" date="2020-08" db="EMBL/GenBank/DDBJ databases">
        <title>Genome public.</title>
        <authorList>
            <person name="Liu C."/>
            <person name="Sun Q."/>
        </authorList>
    </citation>
    <scope>NUCLEOTIDE SEQUENCE</scope>
    <source>
        <strain evidence="13">N12</strain>
    </source>
</reference>
<dbReference type="InterPro" id="IPR032837">
    <property type="entry name" value="G1PDH"/>
</dbReference>
<dbReference type="EMBL" id="JACRTF010000001">
    <property type="protein sequence ID" value="MBC8594850.1"/>
    <property type="molecule type" value="Genomic_DNA"/>
</dbReference>
<feature type="binding site" evidence="10">
    <location>
        <position position="165"/>
    </location>
    <ligand>
        <name>glycerol</name>
        <dbReference type="ChEBI" id="CHEBI:17754"/>
    </ligand>
</feature>
<proteinExistence type="predicted"/>
<evidence type="ECO:0000256" key="12">
    <source>
        <dbReference type="PIRSR" id="PIRSR000112-3"/>
    </source>
</evidence>
<dbReference type="GO" id="GO:0008654">
    <property type="term" value="P:phospholipid biosynthetic process"/>
    <property type="evidence" value="ECO:0007669"/>
    <property type="project" value="UniProtKB-KW"/>
</dbReference>
<comment type="cofactor">
    <cofactor evidence="10">
        <name>Zn(2+)</name>
        <dbReference type="ChEBI" id="CHEBI:29105"/>
    </cofactor>
    <text evidence="10">Binds 1 zinc ion per subunit.</text>
</comment>
<sequence length="330" mass="37333">MFSRIIKIPIIFEVKKKAFKELDSILKANHLSYEEKILFTSQELFDLYKTYIPVETFSDVIFIKGGNVEEVESVKSKYEHHNVLLIAFGGGSIIDFVKLYSRELCLQYISVPSSLSNDAIYSPIARLTKNGKKESFGVLEPLGIIADIEIIQKSPLKMLLAGVGDLVSNLSAIKDWYLAESYDSEVLDIFSVSLSIVTAKAIFAYTREQLRSEEFVEVLTYGLVLSGLSMIIANSSRPASGAEHLMSHAIDELFPDRATLHGIQVAWAMLYIEKNIRKNDDAYESLLCFFEKIGLYAEIENDIQFSETELKRIIAKAKIMRKRFTVLNII</sequence>
<dbReference type="Gene3D" id="3.40.50.1970">
    <property type="match status" value="1"/>
</dbReference>
<dbReference type="GO" id="GO:0046872">
    <property type="term" value="F:metal ion binding"/>
    <property type="evidence" value="ECO:0007669"/>
    <property type="project" value="UniProtKB-KW"/>
</dbReference>
<organism evidence="13 14">
    <name type="scientific">Jilunia laotingensis</name>
    <dbReference type="NCBI Taxonomy" id="2763675"/>
    <lineage>
        <taxon>Bacteria</taxon>
        <taxon>Pseudomonadati</taxon>
        <taxon>Bacteroidota</taxon>
        <taxon>Bacteroidia</taxon>
        <taxon>Bacteroidales</taxon>
        <taxon>Bacteroidaceae</taxon>
        <taxon>Jilunia</taxon>
    </lineage>
</organism>
<keyword evidence="14" id="KW-1185">Reference proteome</keyword>
<evidence type="ECO:0000313" key="14">
    <source>
        <dbReference type="Proteomes" id="UP000651085"/>
    </source>
</evidence>
<feature type="binding site" evidence="10">
    <location>
        <position position="244"/>
    </location>
    <ligand>
        <name>glycerol</name>
        <dbReference type="ChEBI" id="CHEBI:17754"/>
    </ligand>
</feature>
<dbReference type="Proteomes" id="UP000651085">
    <property type="component" value="Unassembled WGS sequence"/>
</dbReference>
<evidence type="ECO:0000256" key="7">
    <source>
        <dbReference type="ARBA" id="ARBA00023098"/>
    </source>
</evidence>
<evidence type="ECO:0000256" key="5">
    <source>
        <dbReference type="ARBA" id="ARBA00023002"/>
    </source>
</evidence>
<evidence type="ECO:0000313" key="13">
    <source>
        <dbReference type="EMBL" id="MBC8594850.1"/>
    </source>
</evidence>
<dbReference type="PANTHER" id="PTHR43616">
    <property type="entry name" value="GLYCEROL DEHYDROGENASE"/>
    <property type="match status" value="1"/>
</dbReference>
<feature type="binding site" evidence="12">
    <location>
        <begin position="91"/>
        <end position="95"/>
    </location>
    <ligand>
        <name>NAD(+)</name>
        <dbReference type="ChEBI" id="CHEBI:57540"/>
    </ligand>
</feature>
<evidence type="ECO:0000256" key="4">
    <source>
        <dbReference type="ARBA" id="ARBA00022857"/>
    </source>
</evidence>
<evidence type="ECO:0000256" key="6">
    <source>
        <dbReference type="ARBA" id="ARBA00023027"/>
    </source>
</evidence>
<keyword evidence="8" id="KW-0594">Phospholipid biosynthesis</keyword>
<protein>
    <submittedName>
        <fullName evidence="13">Iron-containing alcohol dehydrogenase</fullName>
    </submittedName>
</protein>
<evidence type="ECO:0000256" key="11">
    <source>
        <dbReference type="PIRSR" id="PIRSR000112-2"/>
    </source>
</evidence>
<gene>
    <name evidence="13" type="ORF">H8744_16695</name>
</gene>
<keyword evidence="3 10" id="KW-0479">Metal-binding</keyword>
<evidence type="ECO:0000256" key="8">
    <source>
        <dbReference type="ARBA" id="ARBA00023209"/>
    </source>
</evidence>
<evidence type="ECO:0000256" key="1">
    <source>
        <dbReference type="ARBA" id="ARBA00022490"/>
    </source>
</evidence>
<feature type="binding site" evidence="11">
    <location>
        <position position="118"/>
    </location>
    <ligand>
        <name>glycerol</name>
        <dbReference type="ChEBI" id="CHEBI:17754"/>
    </ligand>
</feature>
<dbReference type="AlphaFoldDB" id="A0A926FAM1"/>
<dbReference type="Gene3D" id="1.20.1090.10">
    <property type="entry name" value="Dehydroquinate synthase-like - alpha domain"/>
    <property type="match status" value="1"/>
</dbReference>
<dbReference type="SUPFAM" id="SSF56796">
    <property type="entry name" value="Dehydroquinate synthase-like"/>
    <property type="match status" value="1"/>
</dbReference>
<feature type="binding site" evidence="10">
    <location>
        <position position="261"/>
    </location>
    <ligand>
        <name>glycerol</name>
        <dbReference type="ChEBI" id="CHEBI:17754"/>
    </ligand>
</feature>
<dbReference type="PIRSF" id="PIRSF000112">
    <property type="entry name" value="Glycerol_dehydrogenase"/>
    <property type="match status" value="1"/>
</dbReference>
<comment type="caution">
    <text evidence="13">The sequence shown here is derived from an EMBL/GenBank/DDBJ whole genome shotgun (WGS) entry which is preliminary data.</text>
</comment>
<dbReference type="RefSeq" id="WP_262435937.1">
    <property type="nucleotide sequence ID" value="NZ_JACRTF010000001.1"/>
</dbReference>
<keyword evidence="10" id="KW-0862">Zinc</keyword>
<evidence type="ECO:0000256" key="9">
    <source>
        <dbReference type="ARBA" id="ARBA00023264"/>
    </source>
</evidence>
<dbReference type="GO" id="GO:0016614">
    <property type="term" value="F:oxidoreductase activity, acting on CH-OH group of donors"/>
    <property type="evidence" value="ECO:0007669"/>
    <property type="project" value="InterPro"/>
</dbReference>
<keyword evidence="2" id="KW-0444">Lipid biosynthesis</keyword>
<name>A0A926FAM1_9BACT</name>
<evidence type="ECO:0000256" key="10">
    <source>
        <dbReference type="PIRSR" id="PIRSR000112-1"/>
    </source>
</evidence>
<keyword evidence="9" id="KW-1208">Phospholipid metabolism</keyword>
<dbReference type="InterPro" id="IPR016205">
    <property type="entry name" value="Glycerol_DH"/>
</dbReference>